<dbReference type="EMBL" id="DF967972">
    <property type="protein sequence ID" value="GAP13613.1"/>
    <property type="molecule type" value="Genomic_DNA"/>
</dbReference>
<dbReference type="STRING" id="360412.LARV_01368"/>
<dbReference type="AlphaFoldDB" id="A0A0S7BDT4"/>
<name>A0A0S7BDT4_9CHLR</name>
<gene>
    <name evidence="1" type="ORF">LARV_01368</name>
</gene>
<dbReference type="Proteomes" id="UP000055060">
    <property type="component" value="Unassembled WGS sequence"/>
</dbReference>
<evidence type="ECO:0000313" key="1">
    <source>
        <dbReference type="EMBL" id="GAP13613.1"/>
    </source>
</evidence>
<accession>A0A0S7BDT4</accession>
<organism evidence="1">
    <name type="scientific">Longilinea arvoryzae</name>
    <dbReference type="NCBI Taxonomy" id="360412"/>
    <lineage>
        <taxon>Bacteria</taxon>
        <taxon>Bacillati</taxon>
        <taxon>Chloroflexota</taxon>
        <taxon>Anaerolineae</taxon>
        <taxon>Anaerolineales</taxon>
        <taxon>Anaerolineaceae</taxon>
        <taxon>Longilinea</taxon>
    </lineage>
</organism>
<keyword evidence="2" id="KW-1185">Reference proteome</keyword>
<dbReference type="RefSeq" id="WP_075072939.1">
    <property type="nucleotide sequence ID" value="NZ_DF967972.1"/>
</dbReference>
<sequence length="82" mass="9194">MHPPNTEIQQYEIRLKGHLEARWAKWFDGLTITLEENGDTLLSGPVADQAALHGILKKVRNLGLTLLSVNPAHPDTKEVRKT</sequence>
<dbReference type="OrthoDB" id="4828421at2"/>
<proteinExistence type="predicted"/>
<protein>
    <submittedName>
        <fullName evidence="1">Uncharacterized protein</fullName>
    </submittedName>
</protein>
<evidence type="ECO:0000313" key="2">
    <source>
        <dbReference type="Proteomes" id="UP000055060"/>
    </source>
</evidence>
<reference evidence="1" key="1">
    <citation type="submission" date="2015-07" db="EMBL/GenBank/DDBJ databases">
        <title>Draft Genome Sequences of Anaerolinea thermolimosa IMO-1, Bellilinea caldifistulae GOMI-1, Leptolinea tardivitalis YMTK-2, Levilinea saccharolytica KIBI-1,Longilinea arvoryzae KOME-1, Previously Described as Members of the Anaerolineaceae (Chloroflexi).</title>
        <authorList>
            <person name="Sekiguchi Y."/>
            <person name="Ohashi A."/>
            <person name="Matsuura N."/>
            <person name="Tourlousse M.D."/>
        </authorList>
    </citation>
    <scope>NUCLEOTIDE SEQUENCE [LARGE SCALE GENOMIC DNA]</scope>
    <source>
        <strain evidence="1">KOME-1</strain>
    </source>
</reference>